<dbReference type="InterPro" id="IPR013785">
    <property type="entry name" value="Aldolase_TIM"/>
</dbReference>
<evidence type="ECO:0000256" key="4">
    <source>
        <dbReference type="ARBA" id="ARBA00023295"/>
    </source>
</evidence>
<dbReference type="Proteomes" id="UP000557204">
    <property type="component" value="Unassembled WGS sequence"/>
</dbReference>
<evidence type="ECO:0000313" key="8">
    <source>
        <dbReference type="Proteomes" id="UP000557204"/>
    </source>
</evidence>
<protein>
    <recommendedName>
        <fullName evidence="2">alpha-galactosidase</fullName>
        <ecNumber evidence="2">3.2.1.22</ecNumber>
    </recommendedName>
</protein>
<evidence type="ECO:0000259" key="6">
    <source>
        <dbReference type="Pfam" id="PF16875"/>
    </source>
</evidence>
<keyword evidence="8" id="KW-1185">Reference proteome</keyword>
<dbReference type="PROSITE" id="PS00512">
    <property type="entry name" value="ALPHA_GALACTOSIDASE"/>
    <property type="match status" value="1"/>
</dbReference>
<dbReference type="PANTHER" id="PTHR43053">
    <property type="entry name" value="GLYCOSIDASE FAMILY 31"/>
    <property type="match status" value="1"/>
</dbReference>
<sequence length="713" mass="77101">MTSSTPGVHHLRAAGSSLVLDARGTRVPVVVHWGTDLGALDDAALEAFADAQVPAVTASAVGAPLRTTLVPTSSDGWQGSPGLSGWRPGESGSAARHPHLRHTGTTATPSSLRVGLADEAAGIEVVITLGLDEHGVLESTTSLTNTGRDDYVLDHLASSLPLPDRADEVLDLTGRWSGERRPQRAPLREGTWFRGARHGRPGHDAPTVTVVGTAGFGFRSGEVWAVHHAWSGDSALRVERLPSARTVVGAGELWGPGDVVVAPGKTYTSPRTLACWSDQGLDGVSARFHDWVRARPGRVRSPRPVTLNTWEAVYFDHDLGRLRELADLAAVTGVERFVLDDGWFRGRRDERRGLGDWTVDEDVWPAGLHPLVDHVRGLGMGFGLWIEPEMVNADSDLAREHPDWVLRGTAHRDPIPWRFQQVLDLANPDAWTHVRDALVALLEEYPIEFLKWDQNRDVLDAPSRPQVLATRRLMDELRARFPGLEIESCSSGGGRVDLDVLDRADRVWASDTNDALERQAVQRWTGLLVPPELVGSHVGADRAHTTGRVHDLELRLVTALFGHSGLETDLTRLDGDDLAAITRWTALVRELRPLVAGGRTVRADRPDEDTWVHGVVSPDAAEAAFAVVTRWSSGPAVPAPLVLPGLDPATTYRLERVELTGPPLAVGETLPPWWVAGSVTLPGSVLGSTGLPLPPLAPEQAVLLRVHATASSL</sequence>
<dbReference type="InterPro" id="IPR017853">
    <property type="entry name" value="GH"/>
</dbReference>
<accession>A0A849K014</accession>
<feature type="region of interest" description="Disordered" evidence="5">
    <location>
        <begin position="69"/>
        <end position="109"/>
    </location>
</feature>
<evidence type="ECO:0000256" key="3">
    <source>
        <dbReference type="ARBA" id="ARBA00022801"/>
    </source>
</evidence>
<proteinExistence type="predicted"/>
<dbReference type="InterPro" id="IPR002252">
    <property type="entry name" value="Glyco_hydro_36"/>
</dbReference>
<comment type="caution">
    <text evidence="7">The sequence shown here is derived from an EMBL/GenBank/DDBJ whole genome shotgun (WGS) entry which is preliminary data.</text>
</comment>
<evidence type="ECO:0000313" key="7">
    <source>
        <dbReference type="EMBL" id="NNU28876.1"/>
    </source>
</evidence>
<evidence type="ECO:0000256" key="1">
    <source>
        <dbReference type="ARBA" id="ARBA00001255"/>
    </source>
</evidence>
<dbReference type="EC" id="3.2.1.22" evidence="2"/>
<evidence type="ECO:0000256" key="2">
    <source>
        <dbReference type="ARBA" id="ARBA00012755"/>
    </source>
</evidence>
<organism evidence="7 8">
    <name type="scientific">Isoptericola sediminis</name>
    <dbReference type="NCBI Taxonomy" id="2733572"/>
    <lineage>
        <taxon>Bacteria</taxon>
        <taxon>Bacillati</taxon>
        <taxon>Actinomycetota</taxon>
        <taxon>Actinomycetes</taxon>
        <taxon>Micrococcales</taxon>
        <taxon>Promicromonosporaceae</taxon>
        <taxon>Isoptericola</taxon>
    </lineage>
</organism>
<dbReference type="InterPro" id="IPR038417">
    <property type="entry name" value="Alpga-gal_N_sf"/>
</dbReference>
<dbReference type="Pfam" id="PF16875">
    <property type="entry name" value="Glyco_hydro_36N"/>
    <property type="match status" value="1"/>
</dbReference>
<dbReference type="PRINTS" id="PR00743">
    <property type="entry name" value="GLHYDRLASE36"/>
</dbReference>
<dbReference type="GO" id="GO:0016052">
    <property type="term" value="P:carbohydrate catabolic process"/>
    <property type="evidence" value="ECO:0007669"/>
    <property type="project" value="InterPro"/>
</dbReference>
<dbReference type="Pfam" id="PF02065">
    <property type="entry name" value="Melibiase"/>
    <property type="match status" value="1"/>
</dbReference>
<dbReference type="InterPro" id="IPR031704">
    <property type="entry name" value="Glyco_hydro_36_N"/>
</dbReference>
<dbReference type="CDD" id="cd14791">
    <property type="entry name" value="GH36"/>
    <property type="match status" value="1"/>
</dbReference>
<gene>
    <name evidence="7" type="ORF">HLI28_15180</name>
</gene>
<dbReference type="GO" id="GO:0004557">
    <property type="term" value="F:alpha-galactosidase activity"/>
    <property type="evidence" value="ECO:0007669"/>
    <property type="project" value="UniProtKB-EC"/>
</dbReference>
<dbReference type="RefSeq" id="WP_171248425.1">
    <property type="nucleotide sequence ID" value="NZ_JABFAJ010000031.1"/>
</dbReference>
<reference evidence="7 8" key="1">
    <citation type="submission" date="2020-05" db="EMBL/GenBank/DDBJ databases">
        <title>Genome sequence of Isoptericola sp. JC619 isolated from Chilika lagoon, India.</title>
        <authorList>
            <person name="Kumar D."/>
            <person name="Appam K."/>
            <person name="Gandham S."/>
            <person name="Uppada J."/>
            <person name="Sasikala C."/>
            <person name="Venkata Ramana C."/>
        </authorList>
    </citation>
    <scope>NUCLEOTIDE SEQUENCE [LARGE SCALE GENOMIC DNA]</scope>
    <source>
        <strain evidence="7 8">JC619</strain>
    </source>
</reference>
<dbReference type="EMBL" id="JABFAJ010000031">
    <property type="protein sequence ID" value="NNU28876.1"/>
    <property type="molecule type" value="Genomic_DNA"/>
</dbReference>
<evidence type="ECO:0000256" key="5">
    <source>
        <dbReference type="SAM" id="MobiDB-lite"/>
    </source>
</evidence>
<comment type="catalytic activity">
    <reaction evidence="1">
        <text>Hydrolysis of terminal, non-reducing alpha-D-galactose residues in alpha-D-galactosides, including galactose oligosaccharides, galactomannans and galactolipids.</text>
        <dbReference type="EC" id="3.2.1.22"/>
    </reaction>
</comment>
<dbReference type="Gene3D" id="2.70.98.60">
    <property type="entry name" value="alpha-galactosidase from lactobacil brevis"/>
    <property type="match status" value="1"/>
</dbReference>
<dbReference type="Gene3D" id="3.20.20.70">
    <property type="entry name" value="Aldolase class I"/>
    <property type="match status" value="1"/>
</dbReference>
<name>A0A849K014_9MICO</name>
<dbReference type="SUPFAM" id="SSF51445">
    <property type="entry name" value="(Trans)glycosidases"/>
    <property type="match status" value="1"/>
</dbReference>
<feature type="domain" description="Glycosyl hydrolase family 36 N-terminal" evidence="6">
    <location>
        <begin position="28"/>
        <end position="257"/>
    </location>
</feature>
<keyword evidence="3" id="KW-0378">Hydrolase</keyword>
<keyword evidence="4" id="KW-0326">Glycosidase</keyword>
<dbReference type="InterPro" id="IPR000111">
    <property type="entry name" value="Glyco_hydro_27/36_CS"/>
</dbReference>
<dbReference type="PANTHER" id="PTHR43053:SF3">
    <property type="entry name" value="ALPHA-GALACTOSIDASE C-RELATED"/>
    <property type="match status" value="1"/>
</dbReference>
<dbReference type="InterPro" id="IPR050985">
    <property type="entry name" value="Alpha-glycosidase_related"/>
</dbReference>
<dbReference type="AlphaFoldDB" id="A0A849K014"/>